<comment type="pathway">
    <text evidence="9">Protein modification; lipoprotein biosynthesis (signal peptide cleavage).</text>
</comment>
<evidence type="ECO:0000256" key="5">
    <source>
        <dbReference type="ARBA" id="ARBA00022750"/>
    </source>
</evidence>
<keyword evidence="14" id="KW-1185">Reference proteome</keyword>
<comment type="function">
    <text evidence="9 10">This protein specifically catalyzes the removal of signal peptides from prolipoproteins.</text>
</comment>
<evidence type="ECO:0000256" key="6">
    <source>
        <dbReference type="ARBA" id="ARBA00022801"/>
    </source>
</evidence>
<evidence type="ECO:0000256" key="3">
    <source>
        <dbReference type="ARBA" id="ARBA00022670"/>
    </source>
</evidence>
<evidence type="ECO:0000313" key="13">
    <source>
        <dbReference type="EMBL" id="RHM13273.1"/>
    </source>
</evidence>
<dbReference type="PANTHER" id="PTHR33695">
    <property type="entry name" value="LIPOPROTEIN SIGNAL PEPTIDASE"/>
    <property type="match status" value="1"/>
</dbReference>
<feature type="transmembrane region" description="Helical" evidence="9">
    <location>
        <begin position="21"/>
        <end position="40"/>
    </location>
</feature>
<evidence type="ECO:0000313" key="12">
    <source>
        <dbReference type="EMBL" id="MBS4884642.1"/>
    </source>
</evidence>
<dbReference type="Proteomes" id="UP000284868">
    <property type="component" value="Unassembled WGS sequence"/>
</dbReference>
<dbReference type="RefSeq" id="WP_022420862.1">
    <property type="nucleotide sequence ID" value="NZ_CABKNA010000009.1"/>
</dbReference>
<evidence type="ECO:0000256" key="2">
    <source>
        <dbReference type="ARBA" id="ARBA00022475"/>
    </source>
</evidence>
<reference evidence="12" key="2">
    <citation type="submission" date="2021-02" db="EMBL/GenBank/DDBJ databases">
        <title>Infant gut strain persistence is associated with maternal origin, phylogeny, and functional potential including surface adhesion and iron acquisition.</title>
        <authorList>
            <person name="Lou Y.C."/>
        </authorList>
    </citation>
    <scope>NUCLEOTIDE SEQUENCE</scope>
    <source>
        <strain evidence="12">L3_108_103G1_dasL3_108_103G1_concoct_2</strain>
    </source>
</reference>
<evidence type="ECO:0000313" key="14">
    <source>
        <dbReference type="Proteomes" id="UP000284868"/>
    </source>
</evidence>
<keyword evidence="5 9" id="KW-0064">Aspartyl protease</keyword>
<dbReference type="HAMAP" id="MF_00161">
    <property type="entry name" value="LspA"/>
    <property type="match status" value="1"/>
</dbReference>
<dbReference type="EMBL" id="QRPK01000013">
    <property type="protein sequence ID" value="RHM13273.1"/>
    <property type="molecule type" value="Genomic_DNA"/>
</dbReference>
<evidence type="ECO:0000256" key="7">
    <source>
        <dbReference type="ARBA" id="ARBA00022989"/>
    </source>
</evidence>
<feature type="transmembrane region" description="Helical" evidence="9">
    <location>
        <begin position="89"/>
        <end position="107"/>
    </location>
</feature>
<comment type="similarity">
    <text evidence="1 9 11">Belongs to the peptidase A8 family.</text>
</comment>
<evidence type="ECO:0000256" key="9">
    <source>
        <dbReference type="HAMAP-Rule" id="MF_00161"/>
    </source>
</evidence>
<dbReference type="GeneID" id="92792675"/>
<gene>
    <name evidence="9 12" type="primary">lspA</name>
    <name evidence="13" type="ORF">DWZ83_04040</name>
    <name evidence="12" type="ORF">KHZ85_07740</name>
</gene>
<feature type="transmembrane region" description="Helical" evidence="9">
    <location>
        <begin position="60"/>
        <end position="77"/>
    </location>
</feature>
<name>A0A415PKN2_9FIRM</name>
<keyword evidence="6 9" id="KW-0378">Hydrolase</keyword>
<keyword evidence="8 9" id="KW-0472">Membrane</keyword>
<dbReference type="GO" id="GO:0004190">
    <property type="term" value="F:aspartic-type endopeptidase activity"/>
    <property type="evidence" value="ECO:0007669"/>
    <property type="project" value="UniProtKB-UniRule"/>
</dbReference>
<keyword evidence="4 9" id="KW-0812">Transmembrane</keyword>
<comment type="subcellular location">
    <subcellularLocation>
        <location evidence="9">Cell membrane</location>
        <topology evidence="9">Multi-pass membrane protein</topology>
    </subcellularLocation>
</comment>
<evidence type="ECO:0000256" key="11">
    <source>
        <dbReference type="RuleBase" id="RU004181"/>
    </source>
</evidence>
<comment type="catalytic activity">
    <reaction evidence="9 10">
        <text>Release of signal peptides from bacterial membrane prolipoproteins. Hydrolyzes -Xaa-Yaa-Zaa-|-(S,diacylglyceryl)Cys-, in which Xaa is hydrophobic (preferably Leu), and Yaa (Ala or Ser) and Zaa (Gly or Ala) have small, neutral side chains.</text>
        <dbReference type="EC" id="3.4.23.36"/>
    </reaction>
</comment>
<sequence length="158" mass="18076">MKYRNSMIGVLIIVLDQLSKYWINATMALGESIEIIPNFFRLTNVHNTGAAWSIFEGKMIFFYLITIVFLIAMVYFYRTSEDADTFTKLGMILMMAGAVGNFIDRLALQYVRDFFDFLLLGYNFPVFNIADISLCIGVALIILSVFLESYGGFFKCEK</sequence>
<dbReference type="PANTHER" id="PTHR33695:SF1">
    <property type="entry name" value="LIPOPROTEIN SIGNAL PEPTIDASE"/>
    <property type="match status" value="1"/>
</dbReference>
<dbReference type="Pfam" id="PF01252">
    <property type="entry name" value="Peptidase_A8"/>
    <property type="match status" value="1"/>
</dbReference>
<evidence type="ECO:0000256" key="8">
    <source>
        <dbReference type="ARBA" id="ARBA00023136"/>
    </source>
</evidence>
<dbReference type="OrthoDB" id="9810259at2"/>
<dbReference type="PRINTS" id="PR00781">
    <property type="entry name" value="LIPOSIGPTASE"/>
</dbReference>
<dbReference type="GO" id="GO:0005886">
    <property type="term" value="C:plasma membrane"/>
    <property type="evidence" value="ECO:0007669"/>
    <property type="project" value="UniProtKB-SubCell"/>
</dbReference>
<reference evidence="13 14" key="1">
    <citation type="submission" date="2018-08" db="EMBL/GenBank/DDBJ databases">
        <title>A genome reference for cultivated species of the human gut microbiota.</title>
        <authorList>
            <person name="Zou Y."/>
            <person name="Xue W."/>
            <person name="Luo G."/>
        </authorList>
    </citation>
    <scope>NUCLEOTIDE SEQUENCE [LARGE SCALE GENOMIC DNA]</scope>
    <source>
        <strain evidence="13 14">AF35-6BH</strain>
    </source>
</reference>
<keyword evidence="13" id="KW-0449">Lipoprotein</keyword>
<dbReference type="AlphaFoldDB" id="A0A415PKN2"/>
<keyword evidence="2 9" id="KW-1003">Cell membrane</keyword>
<dbReference type="UniPathway" id="UPA00665"/>
<dbReference type="GO" id="GO:0006508">
    <property type="term" value="P:proteolysis"/>
    <property type="evidence" value="ECO:0007669"/>
    <property type="project" value="UniProtKB-KW"/>
</dbReference>
<evidence type="ECO:0000256" key="4">
    <source>
        <dbReference type="ARBA" id="ARBA00022692"/>
    </source>
</evidence>
<proteinExistence type="inferred from homology"/>
<accession>A0A415PKN2</accession>
<protein>
    <recommendedName>
        <fullName evidence="9">Lipoprotein signal peptidase</fullName>
        <ecNumber evidence="9">3.4.23.36</ecNumber>
    </recommendedName>
    <alternativeName>
        <fullName evidence="9">Prolipoprotein signal peptidase</fullName>
    </alternativeName>
    <alternativeName>
        <fullName evidence="9">Signal peptidase II</fullName>
        <shortName evidence="9">SPase II</shortName>
    </alternativeName>
</protein>
<feature type="active site" evidence="9">
    <location>
        <position position="113"/>
    </location>
</feature>
<keyword evidence="7 9" id="KW-1133">Transmembrane helix</keyword>
<evidence type="ECO:0000256" key="1">
    <source>
        <dbReference type="ARBA" id="ARBA00006139"/>
    </source>
</evidence>
<dbReference type="EMBL" id="JAGZMZ010000020">
    <property type="protein sequence ID" value="MBS4884642.1"/>
    <property type="molecule type" value="Genomic_DNA"/>
</dbReference>
<dbReference type="NCBIfam" id="TIGR00077">
    <property type="entry name" value="lspA"/>
    <property type="match status" value="1"/>
</dbReference>
<dbReference type="EC" id="3.4.23.36" evidence="9"/>
<keyword evidence="3 9" id="KW-0645">Protease</keyword>
<organism evidence="13 14">
    <name type="scientific">Amedibacillus dolichus</name>
    <dbReference type="NCBI Taxonomy" id="31971"/>
    <lineage>
        <taxon>Bacteria</taxon>
        <taxon>Bacillati</taxon>
        <taxon>Bacillota</taxon>
        <taxon>Erysipelotrichia</taxon>
        <taxon>Erysipelotrichales</taxon>
        <taxon>Erysipelotrichaceae</taxon>
        <taxon>Amedibacillus</taxon>
    </lineage>
</organism>
<feature type="active site" evidence="9">
    <location>
        <position position="131"/>
    </location>
</feature>
<dbReference type="InterPro" id="IPR001872">
    <property type="entry name" value="Peptidase_A8"/>
</dbReference>
<feature type="transmembrane region" description="Helical" evidence="9">
    <location>
        <begin position="127"/>
        <end position="147"/>
    </location>
</feature>
<comment type="caution">
    <text evidence="13">The sequence shown here is derived from an EMBL/GenBank/DDBJ whole genome shotgun (WGS) entry which is preliminary data.</text>
</comment>
<evidence type="ECO:0000256" key="10">
    <source>
        <dbReference type="RuleBase" id="RU000594"/>
    </source>
</evidence>
<dbReference type="PROSITE" id="PS00855">
    <property type="entry name" value="SPASE_II"/>
    <property type="match status" value="1"/>
</dbReference>
<dbReference type="Proteomes" id="UP000753219">
    <property type="component" value="Unassembled WGS sequence"/>
</dbReference>